<dbReference type="SUPFAM" id="SSF56059">
    <property type="entry name" value="Glutathione synthetase ATP-binding domain-like"/>
    <property type="match status" value="1"/>
</dbReference>
<dbReference type="InterPro" id="IPR011761">
    <property type="entry name" value="ATP-grasp"/>
</dbReference>
<dbReference type="GO" id="GO:0046872">
    <property type="term" value="F:metal ion binding"/>
    <property type="evidence" value="ECO:0007669"/>
    <property type="project" value="InterPro"/>
</dbReference>
<sequence length="364" mass="41915">MSAIILGSGPQALYVLRLLARQGEKVLLVSLDEKIAFHSKYGEKLCVKDPQEFIKKLKLLNRDFNEMHICGGKELQAIVDYGKELSSLYDIYPKPFELIKLFAHKDSTYNFFKEIGIKYPRSYEPTTLYENGELPNPILVKWNQDVLHSTSDANFKTKVFNCFSDFQHFYTSVSKNTLQYLIFQDYISGAEDSNISLQLSISSEHVAYLLTRKCRISKNGFGSYVEEFEAPTAFMDSIYRPIVELLKSSNYVGLIEVEFKECDQTGTYFLIEANSRPCGLMSAIGSKYTTPSKLLYGKAEEGERLNTTIKWSSFLRDIQSCMILFTKTKSFKKYFKDNLSIFRSNSTDIFDLKDLKPFFMQVKK</sequence>
<dbReference type="PROSITE" id="PS50975">
    <property type="entry name" value="ATP_GRASP"/>
    <property type="match status" value="1"/>
</dbReference>
<protein>
    <recommendedName>
        <fullName evidence="1">ATP-grasp domain-containing protein</fullName>
    </recommendedName>
</protein>
<dbReference type="GO" id="GO:0005524">
    <property type="term" value="F:ATP binding"/>
    <property type="evidence" value="ECO:0007669"/>
    <property type="project" value="InterPro"/>
</dbReference>
<dbReference type="AlphaFoldDB" id="A0A0F9MYQ0"/>
<name>A0A0F9MYQ0_9ZZZZ</name>
<evidence type="ECO:0000259" key="1">
    <source>
        <dbReference type="PROSITE" id="PS50975"/>
    </source>
</evidence>
<feature type="domain" description="ATP-grasp" evidence="1">
    <location>
        <begin position="109"/>
        <end position="300"/>
    </location>
</feature>
<accession>A0A0F9MYQ0</accession>
<organism evidence="2">
    <name type="scientific">marine sediment metagenome</name>
    <dbReference type="NCBI Taxonomy" id="412755"/>
    <lineage>
        <taxon>unclassified sequences</taxon>
        <taxon>metagenomes</taxon>
        <taxon>ecological metagenomes</taxon>
    </lineage>
</organism>
<proteinExistence type="predicted"/>
<evidence type="ECO:0000313" key="2">
    <source>
        <dbReference type="EMBL" id="KKN10784.1"/>
    </source>
</evidence>
<gene>
    <name evidence="2" type="ORF">LCGC14_1033110</name>
</gene>
<dbReference type="EMBL" id="LAZR01004205">
    <property type="protein sequence ID" value="KKN10784.1"/>
    <property type="molecule type" value="Genomic_DNA"/>
</dbReference>
<comment type="caution">
    <text evidence="2">The sequence shown here is derived from an EMBL/GenBank/DDBJ whole genome shotgun (WGS) entry which is preliminary data.</text>
</comment>
<reference evidence="2" key="1">
    <citation type="journal article" date="2015" name="Nature">
        <title>Complex archaea that bridge the gap between prokaryotes and eukaryotes.</title>
        <authorList>
            <person name="Spang A."/>
            <person name="Saw J.H."/>
            <person name="Jorgensen S.L."/>
            <person name="Zaremba-Niedzwiedzka K."/>
            <person name="Martijn J."/>
            <person name="Lind A.E."/>
            <person name="van Eijk R."/>
            <person name="Schleper C."/>
            <person name="Guy L."/>
            <person name="Ettema T.J."/>
        </authorList>
    </citation>
    <scope>NUCLEOTIDE SEQUENCE</scope>
</reference>